<dbReference type="AlphaFoldDB" id="A0A8J7WNH9"/>
<sequence length="571" mass="61981">MLWFASRTAPSAVAAALGRQEFSSKRQALAKSASFNIIDSPSIRVLRGRESIPVSLRDCLTASPGFAALAPDHPGQGVSFLRQLLLPIVLAAIGPPDSGRAWAQTFANGDFTEKQKSQINEYLDTHHDRFDLFHATHPFGQVPGLHTANNETKPVGILIAGIAAGASVPLFSAYTDADELELTPADALAWMLYTQCWDTAGIKSGAVGDEKAKNNKSYGNRTGPLGALGVVVPTGRTVFETLWLNTPIVPAGLDPRARPPRWLCEPGAVWEERHAHGLLDLLTWQCRRIRLLPADTKHGVRVNQAIITSGDRMIETPQDEPHTLWRTPPKSEDGPAVPRPYRHTAGKAAWRGLASLLALDRPSEGKGVLASFLLSQIHDLRAEEYLPDDYPLRVEIHGVVYGTQSSVVEDTISDAIPMPVAALGTDIALRDALLEVAGQADRLESAVNVLDADLRRAAGGDPVPWDKGQRPGEFLVHALDAPARTLLESLRGVGGDDERLETALTLWERIARDNAFAIGEQLLTRSDPSVFVGRTVGGRIYRQANAEFSFRRAVKEILPRAAAVSFDEKGE</sequence>
<dbReference type="Gene3D" id="1.10.132.100">
    <property type="match status" value="1"/>
</dbReference>
<proteinExistence type="predicted"/>
<evidence type="ECO:0000256" key="1">
    <source>
        <dbReference type="SAM" id="MobiDB-lite"/>
    </source>
</evidence>
<gene>
    <name evidence="2" type="primary">casA</name>
    <name evidence="2" type="ORF">KGA66_21560</name>
</gene>
<dbReference type="Proteomes" id="UP000677913">
    <property type="component" value="Unassembled WGS sequence"/>
</dbReference>
<keyword evidence="3" id="KW-1185">Reference proteome</keyword>
<evidence type="ECO:0000313" key="3">
    <source>
        <dbReference type="Proteomes" id="UP000677913"/>
    </source>
</evidence>
<dbReference type="EMBL" id="JAGSXH010000094">
    <property type="protein sequence ID" value="MBS2965653.1"/>
    <property type="molecule type" value="Genomic_DNA"/>
</dbReference>
<feature type="compositionally biased region" description="Basic and acidic residues" evidence="1">
    <location>
        <begin position="319"/>
        <end position="333"/>
    </location>
</feature>
<dbReference type="NCBIfam" id="TIGR02547">
    <property type="entry name" value="casA_cse1"/>
    <property type="match status" value="1"/>
</dbReference>
<organism evidence="2 3">
    <name type="scientific">Actinocrinis puniceicyclus</name>
    <dbReference type="NCBI Taxonomy" id="977794"/>
    <lineage>
        <taxon>Bacteria</taxon>
        <taxon>Bacillati</taxon>
        <taxon>Actinomycetota</taxon>
        <taxon>Actinomycetes</taxon>
        <taxon>Catenulisporales</taxon>
        <taxon>Actinospicaceae</taxon>
        <taxon>Actinocrinis</taxon>
    </lineage>
</organism>
<feature type="region of interest" description="Disordered" evidence="1">
    <location>
        <begin position="317"/>
        <end position="341"/>
    </location>
</feature>
<protein>
    <submittedName>
        <fullName evidence="2">Type I-E CRISPR-associated protein Cse1/CasA</fullName>
    </submittedName>
</protein>
<dbReference type="Pfam" id="PF09481">
    <property type="entry name" value="CRISPR_Cse1"/>
    <property type="match status" value="1"/>
</dbReference>
<comment type="caution">
    <text evidence="2">The sequence shown here is derived from an EMBL/GenBank/DDBJ whole genome shotgun (WGS) entry which is preliminary data.</text>
</comment>
<reference evidence="2" key="1">
    <citation type="submission" date="2021-04" db="EMBL/GenBank/DDBJ databases">
        <title>Genome based classification of Actinospica acidithermotolerans sp. nov., an actinobacterium isolated from an Indonesian hot spring.</title>
        <authorList>
            <person name="Kusuma A.B."/>
            <person name="Putra K.E."/>
            <person name="Nafisah S."/>
            <person name="Loh J."/>
            <person name="Nouioui I."/>
            <person name="Goodfellow M."/>
        </authorList>
    </citation>
    <scope>NUCLEOTIDE SEQUENCE</scope>
    <source>
        <strain evidence="2">DSM 45618</strain>
    </source>
</reference>
<accession>A0A8J7WNH9</accession>
<dbReference type="InterPro" id="IPR013381">
    <property type="entry name" value="CRISPR-assoc_prot_Cse1"/>
</dbReference>
<name>A0A8J7WNH9_9ACTN</name>
<evidence type="ECO:0000313" key="2">
    <source>
        <dbReference type="EMBL" id="MBS2965653.1"/>
    </source>
</evidence>
<dbReference type="RefSeq" id="WP_211470006.1">
    <property type="nucleotide sequence ID" value="NZ_JAGSXH010000094.1"/>
</dbReference>